<dbReference type="GO" id="GO:0030604">
    <property type="term" value="F:1-deoxy-D-xylulose-5-phosphate reductoisomerase activity"/>
    <property type="evidence" value="ECO:0007669"/>
    <property type="project" value="UniProtKB-EC"/>
</dbReference>
<organism evidence="1 2">
    <name type="scientific">Rosa chinensis</name>
    <name type="common">China rose</name>
    <dbReference type="NCBI Taxonomy" id="74649"/>
    <lineage>
        <taxon>Eukaryota</taxon>
        <taxon>Viridiplantae</taxon>
        <taxon>Streptophyta</taxon>
        <taxon>Embryophyta</taxon>
        <taxon>Tracheophyta</taxon>
        <taxon>Spermatophyta</taxon>
        <taxon>Magnoliopsida</taxon>
        <taxon>eudicotyledons</taxon>
        <taxon>Gunneridae</taxon>
        <taxon>Pentapetalae</taxon>
        <taxon>rosids</taxon>
        <taxon>fabids</taxon>
        <taxon>Rosales</taxon>
        <taxon>Rosaceae</taxon>
        <taxon>Rosoideae</taxon>
        <taxon>Rosoideae incertae sedis</taxon>
        <taxon>Rosa</taxon>
    </lineage>
</organism>
<protein>
    <submittedName>
        <fullName evidence="1">Putative 1-deoxy-D-xylulose-5-phosphate reductoisomerase</fullName>
        <ecNumber evidence="1">1.1.1.267</ecNumber>
    </submittedName>
</protein>
<dbReference type="AlphaFoldDB" id="A0A2P6RH69"/>
<reference evidence="1 2" key="1">
    <citation type="journal article" date="2018" name="Nat. Genet.">
        <title>The Rosa genome provides new insights in the design of modern roses.</title>
        <authorList>
            <person name="Bendahmane M."/>
        </authorList>
    </citation>
    <scope>NUCLEOTIDE SEQUENCE [LARGE SCALE GENOMIC DNA]</scope>
    <source>
        <strain evidence="2">cv. Old Blush</strain>
    </source>
</reference>
<dbReference type="Proteomes" id="UP000238479">
    <property type="component" value="Chromosome 3"/>
</dbReference>
<dbReference type="EC" id="1.1.1.267" evidence="1"/>
<proteinExistence type="predicted"/>
<dbReference type="GO" id="GO:0016853">
    <property type="term" value="F:isomerase activity"/>
    <property type="evidence" value="ECO:0007669"/>
    <property type="project" value="UniProtKB-KW"/>
</dbReference>
<keyword evidence="1" id="KW-0413">Isomerase</keyword>
<sequence>MIIWLFDVWVCFEEKNCRTVIGRRIQCSAQAPPPAWLGSAFPEPGQRT</sequence>
<comment type="caution">
    <text evidence="1">The sequence shown here is derived from an EMBL/GenBank/DDBJ whole genome shotgun (WGS) entry which is preliminary data.</text>
</comment>
<dbReference type="Gramene" id="PRQ45772">
    <property type="protein sequence ID" value="PRQ45772"/>
    <property type="gene ID" value="RchiOBHm_Chr3g0495271"/>
</dbReference>
<evidence type="ECO:0000313" key="1">
    <source>
        <dbReference type="EMBL" id="PRQ45772.1"/>
    </source>
</evidence>
<gene>
    <name evidence="1" type="ORF">RchiOBHm_Chr3g0495271</name>
</gene>
<evidence type="ECO:0000313" key="2">
    <source>
        <dbReference type="Proteomes" id="UP000238479"/>
    </source>
</evidence>
<name>A0A2P6RH69_ROSCH</name>
<keyword evidence="2" id="KW-1185">Reference proteome</keyword>
<keyword evidence="1" id="KW-0560">Oxidoreductase</keyword>
<dbReference type="EMBL" id="PDCK01000041">
    <property type="protein sequence ID" value="PRQ45772.1"/>
    <property type="molecule type" value="Genomic_DNA"/>
</dbReference>
<accession>A0A2P6RH69</accession>